<dbReference type="AlphaFoldDB" id="E7N0T6"/>
<dbReference type="CDD" id="cd20206">
    <property type="entry name" value="YbbR"/>
    <property type="match status" value="1"/>
</dbReference>
<dbReference type="RefSeq" id="WP_009349266.1">
    <property type="nucleotide sequence ID" value="NZ_GL638130.1"/>
</dbReference>
<keyword evidence="1" id="KW-1133">Transmembrane helix</keyword>
<reference evidence="2 3" key="1">
    <citation type="submission" date="2010-08" db="EMBL/GenBank/DDBJ databases">
        <authorList>
            <person name="Weinstock G."/>
            <person name="Sodergren E."/>
            <person name="Clifton S."/>
            <person name="Fulton L."/>
            <person name="Fulton B."/>
            <person name="Courtney L."/>
            <person name="Fronick C."/>
            <person name="Harrison M."/>
            <person name="Strong C."/>
            <person name="Farmer C."/>
            <person name="Delahaunty K."/>
            <person name="Markovic C."/>
            <person name="Hall O."/>
            <person name="Minx P."/>
            <person name="Tomlinson C."/>
            <person name="Mitreva M."/>
            <person name="Hou S."/>
            <person name="Chen J."/>
            <person name="Wollam A."/>
            <person name="Pepin K.H."/>
            <person name="Johnson M."/>
            <person name="Bhonagiri V."/>
            <person name="Zhang X."/>
            <person name="Suruliraj S."/>
            <person name="Warren W."/>
            <person name="Chinwalla A."/>
            <person name="Mardis E.R."/>
            <person name="Wilson R.K."/>
        </authorList>
    </citation>
    <scope>NUCLEOTIDE SEQUENCE [LARGE SCALE GENOMIC DNA]</scope>
    <source>
        <strain evidence="2 3">F0399</strain>
    </source>
</reference>
<dbReference type="InterPro" id="IPR053154">
    <property type="entry name" value="c-di-AMP_regulator"/>
</dbReference>
<gene>
    <name evidence="2" type="ORF">HMPREF9555_00587</name>
</gene>
<evidence type="ECO:0000256" key="1">
    <source>
        <dbReference type="SAM" id="Phobius"/>
    </source>
</evidence>
<feature type="transmembrane region" description="Helical" evidence="1">
    <location>
        <begin position="12"/>
        <end position="30"/>
    </location>
</feature>
<dbReference type="PANTHER" id="PTHR37804:SF1">
    <property type="entry name" value="CDAA REGULATORY PROTEIN CDAR"/>
    <property type="match status" value="1"/>
</dbReference>
<keyword evidence="1" id="KW-0812">Transmembrane</keyword>
<protein>
    <submittedName>
        <fullName evidence="2">YbbR-like protein</fullName>
    </submittedName>
</protein>
<name>E7N0T6_9FIRM</name>
<evidence type="ECO:0000313" key="3">
    <source>
        <dbReference type="Proteomes" id="UP000004633"/>
    </source>
</evidence>
<dbReference type="PANTHER" id="PTHR37804">
    <property type="entry name" value="CDAA REGULATORY PROTEIN CDAR"/>
    <property type="match status" value="1"/>
</dbReference>
<dbReference type="HOGENOM" id="CLU_039811_1_0_9"/>
<comment type="caution">
    <text evidence="2">The sequence shown here is derived from an EMBL/GenBank/DDBJ whole genome shotgun (WGS) entry which is preliminary data.</text>
</comment>
<accession>E7N0T6</accession>
<dbReference type="Pfam" id="PF07949">
    <property type="entry name" value="YbbR"/>
    <property type="match status" value="2"/>
</dbReference>
<evidence type="ECO:0000313" key="2">
    <source>
        <dbReference type="EMBL" id="EFW30294.1"/>
    </source>
</evidence>
<dbReference type="STRING" id="749551.HMPREF9555_00587"/>
<keyword evidence="1" id="KW-0472">Membrane</keyword>
<dbReference type="EMBL" id="AECV01000005">
    <property type="protein sequence ID" value="EFW30294.1"/>
    <property type="molecule type" value="Genomic_DNA"/>
</dbReference>
<organism evidence="2 3">
    <name type="scientific">Selenomonas artemidis F0399</name>
    <dbReference type="NCBI Taxonomy" id="749551"/>
    <lineage>
        <taxon>Bacteria</taxon>
        <taxon>Bacillati</taxon>
        <taxon>Bacillota</taxon>
        <taxon>Negativicutes</taxon>
        <taxon>Selenomonadales</taxon>
        <taxon>Selenomonadaceae</taxon>
        <taxon>Selenomonas</taxon>
    </lineage>
</organism>
<sequence>MMNALRDIVQHNLLVKICALVIAILLWLYVMNDQNPAIEGSYSIPVSMADAPDGYRMHASAETVTIRVRAPRSAFVAADRGDFHAKLNFADYAEGDKNYPVETTIPYGFELISTSPDKITVSLDRIVQKSFKVDVMTSGTPASGVAVDKISQTVAAATVEGPRSEVDRVTRIVAHVNLGGQGQDFSVAAPLLAMNSDGRESSEVVVSPSQTEIAVKLARGLTRKVVEIKVKAQSDLSPNLKLEGITAAPARIEIAGAEDVLKSITSIDTEELSLADVKENETRRVQLRLPAGVTVTDPNVTVEIKVGAMK</sequence>
<dbReference type="Proteomes" id="UP000004633">
    <property type="component" value="Unassembled WGS sequence"/>
</dbReference>
<dbReference type="InterPro" id="IPR012505">
    <property type="entry name" value="YbbR"/>
</dbReference>
<proteinExistence type="predicted"/>
<dbReference type="Gene3D" id="2.170.120.30">
    <property type="match status" value="1"/>
</dbReference>
<keyword evidence="3" id="KW-1185">Reference proteome</keyword>
<dbReference type="Gene3D" id="2.170.120.40">
    <property type="entry name" value="YbbR-like domain"/>
    <property type="match status" value="2"/>
</dbReference>